<protein>
    <submittedName>
        <fullName evidence="2">DUF637 domain-containing protein</fullName>
    </submittedName>
</protein>
<keyword evidence="3" id="KW-1185">Reference proteome</keyword>
<proteinExistence type="predicted"/>
<dbReference type="EMBL" id="JAPMOU010000080">
    <property type="protein sequence ID" value="MDE1465724.1"/>
    <property type="molecule type" value="Genomic_DNA"/>
</dbReference>
<organism evidence="2 3">
    <name type="scientific">Spartinivicinus poritis</name>
    <dbReference type="NCBI Taxonomy" id="2994640"/>
    <lineage>
        <taxon>Bacteria</taxon>
        <taxon>Pseudomonadati</taxon>
        <taxon>Pseudomonadota</taxon>
        <taxon>Gammaproteobacteria</taxon>
        <taxon>Oceanospirillales</taxon>
        <taxon>Zooshikellaceae</taxon>
        <taxon>Spartinivicinus</taxon>
    </lineage>
</organism>
<evidence type="ECO:0000313" key="2">
    <source>
        <dbReference type="EMBL" id="MDE1465724.1"/>
    </source>
</evidence>
<feature type="domain" description="DUF637" evidence="1">
    <location>
        <begin position="1866"/>
        <end position="2031"/>
    </location>
</feature>
<evidence type="ECO:0000313" key="3">
    <source>
        <dbReference type="Proteomes" id="UP001528823"/>
    </source>
</evidence>
<dbReference type="Pfam" id="PF13332">
    <property type="entry name" value="Fil_haemagg_2"/>
    <property type="match status" value="3"/>
</dbReference>
<dbReference type="NCBIfam" id="TIGR01731">
    <property type="entry name" value="fil_hemag_20aa"/>
    <property type="match status" value="20"/>
</dbReference>
<accession>A0ABT5UH65</accession>
<evidence type="ECO:0000259" key="1">
    <source>
        <dbReference type="Pfam" id="PF04830"/>
    </source>
</evidence>
<comment type="caution">
    <text evidence="2">The sequence shown here is derived from an EMBL/GenBank/DDBJ whole genome shotgun (WGS) entry which is preliminary data.</text>
</comment>
<sequence length="2087" mass="221104">TTGNTVITTAGVLDNQQGEIATNNASLTITAQTVNNQQGKITHTGQQSLTITAQQINNQQGELFSKGHYQNGQTNLDNRSGVVAANQVTITGNSHVDNSQGEIVAEQLTIQTTNELINDAGLISQLGDNTQLLSTKTIRNGIISGQQGRIESNATHLTLQAESLENSGDITHVGTGTLDVAIQWLNNLKGKLQSNQSLNVSADSIDNSQGIIGANNVELTTQQALNNQSGLIQAKNNTTLTVGSDLLNQQGQIQALAGNGQTQVKVQGQLDNTHGIIRSENQQLTVNANTLNNQSGNLVQASNKQLTVITNQLNNQQGKIISLGSYQQQGGAIDNQQGFISAKSAAITSASQLDNTQGQIEAEALAVNLQGDLINDGGAIRQVGIANQQIAASNISNGTNQGQQGKIESNANQLTIKTDQLNNKGEINHAGLQLLTLVIDGLENIKGKIKANQALTINANTIDNSSGIIAGRDTTVNSNTFTNSSGLVESKGQLQIDSQQYFVNSNGTVRALSPTANSRLVTGGVLNNQQGTIEANSQQLFINAASLNNRNGLVKYLGNNVTINTNSQIDNSNGKIVADGLFKLTGDYFNNGGGTLYGRGGLDIDVNAINNRSGLIYNHFNSDLEIVLSNSTLDNNNGKILSDGNLQLTASNFTNDGGLIQAKNYLTLSVNDLILDSNNDLRGGLGITINANNLTNQDTFSMNGDLTFVIANILQNKGTLSTLGNLSITAKQLTNEATIAAANNSSITVQGNVTNKGRLTSGNDQTITATNLVNAGTLGSGGNLTLNIASKLTNNNGENGSLIFSAGDMSLFANQIENRYADIYSNGNLTIARNSSLAKNASIINASGLIESLGNINIYTNSLLNKKDKFAYRSFPVSGNITIQFSNSNTTSGYSCRNCKYGNFDVFYLIEEQQRTEVTEDSPSSQLIAGESLTITGGETINSNSLISANKNITITGAKLINEGIQLGTESTRYRKYDGNIKGIAGFENVVDDVIAPFNKSNSKEIIHPSYSKYEKYNIRDGTPLFVRYTFNSVEQQKTGETNPFFDASRHEPVPAQILAGQLIEDTTIPTSGKIVGKAGIQAGGNIHVQVTDLIGNNTLNPHGLTKKIVNKVGNTSASGRQLAYQAPNAISQVLGTVDDTTIALQLGSVANTLANSQSSVATGNGIITAKSNTTGRVPTGSAFIAINPLKVSGFRLPKGKYGLFTQPTTTPKHNYLIETNPAYAEYSTFLSSNYLLNRIGYNEDKITKRLGDGLYETHLIRQAIFAQTGRRFITSHFSSDYDQFKYLMDNAVATKNRLNLSLGVSLTPEQVAALTHDIVWLEEQLVDGHKVLVPVVYLAQTRPGELAADGSLIIGQNINLLSGGNLENVGSIHAYQDLKISAANDILNTGIIAANQDLAAVAGNNIINSQGGQIIANTLALTAVNGSVVNDRLITEHKSNWFENREIIVSDVSPASVIHANQDLKITANRDILNQGSVISSLGNARLLAGNDIDNTAKQSHQRDAYLFHKGHEIKESIRQIGSKIDVKGNLALKAGNDITVVASQLKAGGQVNLTAGNDVAVVAAANEDHYDYYRKGSSSKKVIKKDSVRHQKALVSSGGNTTVKAGGNIQLLGSDIDAKGNVDLTAQGELNALATIDQEYYYYEKKKKGSFGRKKFRLDNTLDQTVVASTIKAGNDLTVTTGGDQEYQAAELTAGNKLALTSGGKLKFTAAKTQQVERHEKSKSSLVWQKAKGEGRTDETLHYTKILAKHPIILKAAEGIEVDVEHVDNATIDQMRERIVQADPSLAWLNTLAERGDVDYNAIRTIHESWDYEHSGLSGAGALVVAIVVSVLTYGQGAQLASAALSSAAGNTVALTATQAAVANAAFTSAAQQFAIGTINNKGNIGAGLKNTFSKEGLKNIASSGISAGLLTGYVNPALGVDVTAKLNLKNINDIKQFVIQQTAEATTKAFVNSAIYGGDLGDNISQGLVSAAGNVASGLAFNAIGDLSVEYPNLFAEGSPQKVVLHAIAGGLISEATGGDFRSGAIAAGANELLIDKLTQSKWFKEGDHELKVETLSQIIGVTATALEGGNPEQGANKLQGITT</sequence>
<dbReference type="RefSeq" id="WP_274692027.1">
    <property type="nucleotide sequence ID" value="NZ_JAPMOU010000080.1"/>
</dbReference>
<dbReference type="InterPro" id="IPR025157">
    <property type="entry name" value="Hemagglutinin_rpt"/>
</dbReference>
<feature type="non-terminal residue" evidence="2">
    <location>
        <position position="1"/>
    </location>
</feature>
<dbReference type="Proteomes" id="UP001528823">
    <property type="component" value="Unassembled WGS sequence"/>
</dbReference>
<name>A0ABT5UH65_9GAMM</name>
<dbReference type="Pfam" id="PF05594">
    <property type="entry name" value="Fil_haemagg"/>
    <property type="match status" value="9"/>
</dbReference>
<gene>
    <name evidence="2" type="ORF">ORQ98_27550</name>
</gene>
<dbReference type="Pfam" id="PF04830">
    <property type="entry name" value="DUF637"/>
    <property type="match status" value="1"/>
</dbReference>
<dbReference type="InterPro" id="IPR010069">
    <property type="entry name" value="CdiA_FHA1_rpt"/>
</dbReference>
<dbReference type="InterPro" id="IPR008619">
    <property type="entry name" value="Filamentous_hemagglutn_rpt"/>
</dbReference>
<dbReference type="InterPro" id="IPR006915">
    <property type="entry name" value="DUF637_hemagglutn_put"/>
</dbReference>
<reference evidence="2 3" key="1">
    <citation type="submission" date="2022-11" db="EMBL/GenBank/DDBJ databases">
        <title>Spartinivicinus poritis sp. nov., isolated from scleractinian coral Porites lutea.</title>
        <authorList>
            <person name="Zhang G."/>
            <person name="Cai L."/>
            <person name="Wei Q."/>
        </authorList>
    </citation>
    <scope>NUCLEOTIDE SEQUENCE [LARGE SCALE GENOMIC DNA]</scope>
    <source>
        <strain evidence="2 3">A2-2</strain>
    </source>
</reference>